<evidence type="ECO:0000313" key="9">
    <source>
        <dbReference type="Proteomes" id="UP001432062"/>
    </source>
</evidence>
<keyword evidence="2" id="KW-0805">Transcription regulation</keyword>
<protein>
    <submittedName>
        <fullName evidence="8">Sigma-70 family RNA polymerase sigma factor</fullName>
    </submittedName>
</protein>
<reference evidence="8" key="1">
    <citation type="submission" date="2022-10" db="EMBL/GenBank/DDBJ databases">
        <title>The complete genomes of actinobacterial strains from the NBC collection.</title>
        <authorList>
            <person name="Joergensen T.S."/>
            <person name="Alvarez Arevalo M."/>
            <person name="Sterndorff E.B."/>
            <person name="Faurdal D."/>
            <person name="Vuksanovic O."/>
            <person name="Mourched A.-S."/>
            <person name="Charusanti P."/>
            <person name="Shaw S."/>
            <person name="Blin K."/>
            <person name="Weber T."/>
        </authorList>
    </citation>
    <scope>NUCLEOTIDE SEQUENCE</scope>
    <source>
        <strain evidence="8">NBC_01482</strain>
    </source>
</reference>
<feature type="domain" description="RNA polymerase sigma-70 region 2" evidence="6">
    <location>
        <begin position="16"/>
        <end position="83"/>
    </location>
</feature>
<dbReference type="SUPFAM" id="SSF88659">
    <property type="entry name" value="Sigma3 and sigma4 domains of RNA polymerase sigma factors"/>
    <property type="match status" value="1"/>
</dbReference>
<dbReference type="InterPro" id="IPR036388">
    <property type="entry name" value="WH-like_DNA-bd_sf"/>
</dbReference>
<keyword evidence="4" id="KW-0238">DNA-binding</keyword>
<dbReference type="Gene3D" id="1.10.10.10">
    <property type="entry name" value="Winged helix-like DNA-binding domain superfamily/Winged helix DNA-binding domain"/>
    <property type="match status" value="1"/>
</dbReference>
<evidence type="ECO:0000256" key="4">
    <source>
        <dbReference type="ARBA" id="ARBA00023125"/>
    </source>
</evidence>
<dbReference type="Pfam" id="PF04542">
    <property type="entry name" value="Sigma70_r2"/>
    <property type="match status" value="1"/>
</dbReference>
<evidence type="ECO:0000256" key="3">
    <source>
        <dbReference type="ARBA" id="ARBA00023082"/>
    </source>
</evidence>
<evidence type="ECO:0000259" key="7">
    <source>
        <dbReference type="Pfam" id="PF08281"/>
    </source>
</evidence>
<gene>
    <name evidence="8" type="ORF">OG563_39225</name>
</gene>
<dbReference type="PANTHER" id="PTHR43133:SF66">
    <property type="entry name" value="ECF RNA POLYMERASE SIGMA FACTOR SIGK"/>
    <property type="match status" value="1"/>
</dbReference>
<accession>A0ABZ1YS85</accession>
<evidence type="ECO:0000313" key="8">
    <source>
        <dbReference type="EMBL" id="WUV45101.1"/>
    </source>
</evidence>
<feature type="domain" description="RNA polymerase sigma factor 70 region 4 type 2" evidence="7">
    <location>
        <begin position="115"/>
        <end position="167"/>
    </location>
</feature>
<dbReference type="Pfam" id="PF08281">
    <property type="entry name" value="Sigma70_r4_2"/>
    <property type="match status" value="1"/>
</dbReference>
<evidence type="ECO:0000256" key="5">
    <source>
        <dbReference type="ARBA" id="ARBA00023163"/>
    </source>
</evidence>
<evidence type="ECO:0000256" key="1">
    <source>
        <dbReference type="ARBA" id="ARBA00010641"/>
    </source>
</evidence>
<keyword evidence="3" id="KW-0731">Sigma factor</keyword>
<dbReference type="InterPro" id="IPR013324">
    <property type="entry name" value="RNA_pol_sigma_r3/r4-like"/>
</dbReference>
<organism evidence="8 9">
    <name type="scientific">Nocardia vinacea</name>
    <dbReference type="NCBI Taxonomy" id="96468"/>
    <lineage>
        <taxon>Bacteria</taxon>
        <taxon>Bacillati</taxon>
        <taxon>Actinomycetota</taxon>
        <taxon>Actinomycetes</taxon>
        <taxon>Mycobacteriales</taxon>
        <taxon>Nocardiaceae</taxon>
        <taxon>Nocardia</taxon>
    </lineage>
</organism>
<dbReference type="NCBIfam" id="TIGR02937">
    <property type="entry name" value="sigma70-ECF"/>
    <property type="match status" value="1"/>
</dbReference>
<keyword evidence="9" id="KW-1185">Reference proteome</keyword>
<comment type="similarity">
    <text evidence="1">Belongs to the sigma-70 factor family. ECF subfamily.</text>
</comment>
<dbReference type="PANTHER" id="PTHR43133">
    <property type="entry name" value="RNA POLYMERASE ECF-TYPE SIGMA FACTO"/>
    <property type="match status" value="1"/>
</dbReference>
<dbReference type="Gene3D" id="1.10.1740.10">
    <property type="match status" value="1"/>
</dbReference>
<dbReference type="SUPFAM" id="SSF88946">
    <property type="entry name" value="Sigma2 domain of RNA polymerase sigma factors"/>
    <property type="match status" value="1"/>
</dbReference>
<dbReference type="EMBL" id="CP109441">
    <property type="protein sequence ID" value="WUV45101.1"/>
    <property type="molecule type" value="Genomic_DNA"/>
</dbReference>
<sequence>MVHRIGDGDQEAFAQFYRRTRGLVYRRVLAIVRDRGYAEETCHDVYLEVWRCAIGFDERRGSVLTWLRMLAHRQAVDRVRHERATMDHNHSWGSRDYQPPTDVVAEEAVRHDERDALRRSLTHLTALQHESIALAYYSGLSYPEVAARLGVGLPTVKSRIRAGLEHLKTDLSEPLN</sequence>
<keyword evidence="5" id="KW-0804">Transcription</keyword>
<proteinExistence type="inferred from homology"/>
<dbReference type="InterPro" id="IPR014284">
    <property type="entry name" value="RNA_pol_sigma-70_dom"/>
</dbReference>
<dbReference type="InterPro" id="IPR013325">
    <property type="entry name" value="RNA_pol_sigma_r2"/>
</dbReference>
<evidence type="ECO:0000259" key="6">
    <source>
        <dbReference type="Pfam" id="PF04542"/>
    </source>
</evidence>
<dbReference type="RefSeq" id="WP_327098313.1">
    <property type="nucleotide sequence ID" value="NZ_CP109149.1"/>
</dbReference>
<dbReference type="Proteomes" id="UP001432062">
    <property type="component" value="Chromosome"/>
</dbReference>
<dbReference type="InterPro" id="IPR039425">
    <property type="entry name" value="RNA_pol_sigma-70-like"/>
</dbReference>
<dbReference type="InterPro" id="IPR013249">
    <property type="entry name" value="RNA_pol_sigma70_r4_t2"/>
</dbReference>
<name>A0ABZ1YS85_9NOCA</name>
<dbReference type="InterPro" id="IPR007627">
    <property type="entry name" value="RNA_pol_sigma70_r2"/>
</dbReference>
<evidence type="ECO:0000256" key="2">
    <source>
        <dbReference type="ARBA" id="ARBA00023015"/>
    </source>
</evidence>